<evidence type="ECO:0000256" key="2">
    <source>
        <dbReference type="SAM" id="Phobius"/>
    </source>
</evidence>
<evidence type="ECO:0000256" key="3">
    <source>
        <dbReference type="SAM" id="SignalP"/>
    </source>
</evidence>
<name>A0A553G0U3_9CORY</name>
<keyword evidence="2" id="KW-1133">Transmembrane helix</keyword>
<dbReference type="InterPro" id="IPR008160">
    <property type="entry name" value="Collagen"/>
</dbReference>
<reference evidence="4 5" key="1">
    <citation type="submission" date="2019-07" db="EMBL/GenBank/DDBJ databases">
        <title>Draft genome of C. aurimucosum strain 2274.</title>
        <authorList>
            <person name="Pacheco L.G.C."/>
            <person name="Aguiar E.R.G.R."/>
            <person name="Santos C.S."/>
            <person name="Rocha D.J.P.G."/>
            <person name="Sant'Anna L.O."/>
            <person name="Mattos-Guaraldi A.L."/>
            <person name="Santos L.S."/>
        </authorList>
    </citation>
    <scope>NUCLEOTIDE SEQUENCE [LARGE SCALE GENOMIC DNA]</scope>
    <source>
        <strain evidence="4 5">2274</strain>
    </source>
</reference>
<feature type="region of interest" description="Disordered" evidence="1">
    <location>
        <begin position="311"/>
        <end position="453"/>
    </location>
</feature>
<keyword evidence="4" id="KW-0176">Collagen</keyword>
<feature type="compositionally biased region" description="Low complexity" evidence="1">
    <location>
        <begin position="323"/>
        <end position="352"/>
    </location>
</feature>
<dbReference type="PANTHER" id="PTHR24637">
    <property type="entry name" value="COLLAGEN"/>
    <property type="match status" value="1"/>
</dbReference>
<dbReference type="RefSeq" id="WP_144013228.1">
    <property type="nucleotide sequence ID" value="NZ_VKDK01000004.1"/>
</dbReference>
<feature type="signal peptide" evidence="3">
    <location>
        <begin position="1"/>
        <end position="29"/>
    </location>
</feature>
<keyword evidence="2" id="KW-0812">Transmembrane</keyword>
<feature type="compositionally biased region" description="Basic and acidic residues" evidence="1">
    <location>
        <begin position="419"/>
        <end position="428"/>
    </location>
</feature>
<evidence type="ECO:0000313" key="4">
    <source>
        <dbReference type="EMBL" id="TRX63135.1"/>
    </source>
</evidence>
<dbReference type="EMBL" id="VKDK01000004">
    <property type="protein sequence ID" value="TRX63135.1"/>
    <property type="molecule type" value="Genomic_DNA"/>
</dbReference>
<feature type="compositionally biased region" description="Low complexity" evidence="1">
    <location>
        <begin position="361"/>
        <end position="373"/>
    </location>
</feature>
<organism evidence="4 5">
    <name type="scientific">Corynebacterium hiratae</name>
    <dbReference type="NCBI Taxonomy" id="3139423"/>
    <lineage>
        <taxon>Bacteria</taxon>
        <taxon>Bacillati</taxon>
        <taxon>Actinomycetota</taxon>
        <taxon>Actinomycetes</taxon>
        <taxon>Mycobacteriales</taxon>
        <taxon>Corynebacteriaceae</taxon>
        <taxon>Corynebacterium</taxon>
    </lineage>
</organism>
<keyword evidence="5" id="KW-1185">Reference proteome</keyword>
<gene>
    <name evidence="4" type="ORF">FNY97_04375</name>
</gene>
<accession>A0A553G0U3</accession>
<keyword evidence="2" id="KW-0472">Membrane</keyword>
<evidence type="ECO:0000256" key="1">
    <source>
        <dbReference type="SAM" id="MobiDB-lite"/>
    </source>
</evidence>
<comment type="caution">
    <text evidence="4">The sequence shown here is derived from an EMBL/GenBank/DDBJ whole genome shotgun (WGS) entry which is preliminary data.</text>
</comment>
<feature type="chain" id="PRO_5021706404" evidence="3">
    <location>
        <begin position="30"/>
        <end position="500"/>
    </location>
</feature>
<evidence type="ECO:0000313" key="5">
    <source>
        <dbReference type="Proteomes" id="UP000320443"/>
    </source>
</evidence>
<feature type="compositionally biased region" description="Basic and acidic residues" evidence="1">
    <location>
        <begin position="380"/>
        <end position="407"/>
    </location>
</feature>
<protein>
    <submittedName>
        <fullName evidence="4">Collagen-like protein</fullName>
    </submittedName>
</protein>
<proteinExistence type="predicted"/>
<dbReference type="Pfam" id="PF01391">
    <property type="entry name" value="Collagen"/>
    <property type="match status" value="1"/>
</dbReference>
<dbReference type="AlphaFoldDB" id="A0A553G0U3"/>
<sequence>MRSLHSRIVATAVAVATFSSVIVAPQAFAVEEPSETAFVHEQSGADTVDVNGTAFDEDGNLIDSNNAGDNIIEELDRESRGNDFGFYGAENGKPTTLDELKTAEASTADATIKVVEKNGKLVCEITDVPGKEGEILERKLDLARAFYDGGNKLLQTVWEVIPVVGELVPSDFIKKIGASSWEGIAKLVRDGEADKDVTWDLARAQGMAIAKINNADAEVDLKNPDAAKKTVSGLIKFADGAFGNGVATVLKIFNAAVTIAGLFPGASAAKDLKLSKTQRKEIESTLSDISASASALAEINAPAGQKCADMLNGKKVSNDKPASPSTSNTTEPSESPESSEPSSSVTPSPSETTEPEESESETPTTTEPSTSTTDGAAAQDGKDGKDGEPGRDGKDGKDGIDGKDGRDGANGAPGAPGRDGVDGQDGRDGLNGLNGRDGADGKDGKDGQDGKDVDSSSMAGYTFLAAILGGGLVVSILGAMDYLYLLGYLPKEGIPWRANS</sequence>
<feature type="transmembrane region" description="Helical" evidence="2">
    <location>
        <begin position="461"/>
        <end position="485"/>
    </location>
</feature>
<dbReference type="Proteomes" id="UP000320443">
    <property type="component" value="Unassembled WGS sequence"/>
</dbReference>
<keyword evidence="3" id="KW-0732">Signal</keyword>
<dbReference type="PANTHER" id="PTHR24637:SF417">
    <property type="entry name" value="COL_CUTICLE_N DOMAIN-CONTAINING PROTEIN"/>
    <property type="match status" value="1"/>
</dbReference>
<feature type="compositionally biased region" description="Basic and acidic residues" evidence="1">
    <location>
        <begin position="437"/>
        <end position="453"/>
    </location>
</feature>